<dbReference type="RefSeq" id="WP_050740850.1">
    <property type="nucleotide sequence ID" value="NZ_LGYO01000033.1"/>
</dbReference>
<dbReference type="EMBL" id="LGYO01000033">
    <property type="protein sequence ID" value="KNZ41248.1"/>
    <property type="molecule type" value="Genomic_DNA"/>
</dbReference>
<name>A0A0L6TYC6_9FIRM</name>
<dbReference type="STRING" id="52689.AKG39_13095"/>
<dbReference type="GO" id="GO:0006779">
    <property type="term" value="P:porphyrin-containing compound biosynthetic process"/>
    <property type="evidence" value="ECO:0007669"/>
    <property type="project" value="InterPro"/>
</dbReference>
<dbReference type="InterPro" id="IPR052024">
    <property type="entry name" value="Methanogen_methyltrans"/>
</dbReference>
<dbReference type="Gene3D" id="3.20.20.210">
    <property type="match status" value="1"/>
</dbReference>
<dbReference type="CDD" id="cd03309">
    <property type="entry name" value="CmuC_like"/>
    <property type="match status" value="1"/>
</dbReference>
<comment type="caution">
    <text evidence="2">The sequence shown here is derived from an EMBL/GenBank/DDBJ whole genome shotgun (WGS) entry which is preliminary data.</text>
</comment>
<reference evidence="3" key="1">
    <citation type="submission" date="2015-07" db="EMBL/GenBank/DDBJ databases">
        <title>Draft genome sequence of Acetobacterium bakii DSM 8293, a potential psychrophilic chemical producer through syngas fermentation.</title>
        <authorList>
            <person name="Song Y."/>
            <person name="Hwang S."/>
            <person name="Cho B.-K."/>
        </authorList>
    </citation>
    <scope>NUCLEOTIDE SEQUENCE [LARGE SCALE GENOMIC DNA]</scope>
    <source>
        <strain evidence="3">DSM 8239</strain>
    </source>
</reference>
<keyword evidence="3" id="KW-1185">Reference proteome</keyword>
<protein>
    <submittedName>
        <fullName evidence="2">Uroporphyrinogen decarboxylase</fullName>
    </submittedName>
</protein>
<gene>
    <name evidence="2" type="ORF">AKG39_13095</name>
</gene>
<sequence>MLTKRQNLLETIKGGNPDRFVNQYEFMNLIMEAPLGAMVGPGQTIKNGWGITFTWPEGQLGGFPIHDDAHKVLKDITMWREQVKAPAVETSDEAWAAAVAHANAVDRNEEYVTAFVAPGIFEMTHHLMSMEDALMALYEEPEDMHDLIDYLVDYELAYAKEMIARLHPDCIFHHDDWGSQRSSFVSPEMFEEFFVPAYKKIYGYYKANGVELIVHHSDSYGVNLVPSMIEVGIDIWQGVMTTNNVPELIEKYGKQITFMGDIDTGVVDFPGWTPEIVAEYTQKACEECGKLYFIPNLTQGLNFSSFPGVYEEATAVIDRLSKEMF</sequence>
<dbReference type="Proteomes" id="UP000036873">
    <property type="component" value="Unassembled WGS sequence"/>
</dbReference>
<dbReference type="SUPFAM" id="SSF51726">
    <property type="entry name" value="UROD/MetE-like"/>
    <property type="match status" value="1"/>
</dbReference>
<evidence type="ECO:0000313" key="2">
    <source>
        <dbReference type="EMBL" id="KNZ41248.1"/>
    </source>
</evidence>
<accession>A0A0L6TYC6</accession>
<feature type="domain" description="Uroporphyrinogen decarboxylase (URO-D)" evidence="1">
    <location>
        <begin position="119"/>
        <end position="298"/>
    </location>
</feature>
<dbReference type="InterPro" id="IPR038071">
    <property type="entry name" value="UROD/MetE-like_sf"/>
</dbReference>
<proteinExistence type="predicted"/>
<dbReference type="PANTHER" id="PTHR47099:SF1">
    <property type="entry name" value="METHYLCOBAMIDE:COM METHYLTRANSFERASE MTBA"/>
    <property type="match status" value="1"/>
</dbReference>
<evidence type="ECO:0000259" key="1">
    <source>
        <dbReference type="Pfam" id="PF01208"/>
    </source>
</evidence>
<dbReference type="PANTHER" id="PTHR47099">
    <property type="entry name" value="METHYLCOBAMIDE:COM METHYLTRANSFERASE MTBA"/>
    <property type="match status" value="1"/>
</dbReference>
<dbReference type="OrthoDB" id="9815759at2"/>
<dbReference type="GO" id="GO:0004853">
    <property type="term" value="F:uroporphyrinogen decarboxylase activity"/>
    <property type="evidence" value="ECO:0007669"/>
    <property type="project" value="InterPro"/>
</dbReference>
<evidence type="ECO:0000313" key="3">
    <source>
        <dbReference type="Proteomes" id="UP000036873"/>
    </source>
</evidence>
<dbReference type="AlphaFoldDB" id="A0A0L6TYC6"/>
<dbReference type="InterPro" id="IPR000257">
    <property type="entry name" value="Uroporphyrinogen_deCOase"/>
</dbReference>
<dbReference type="PATRIC" id="fig|52689.4.peg.1984"/>
<dbReference type="Pfam" id="PF01208">
    <property type="entry name" value="URO-D"/>
    <property type="match status" value="1"/>
</dbReference>
<organism evidence="2 3">
    <name type="scientific">Acetobacterium bakii</name>
    <dbReference type="NCBI Taxonomy" id="52689"/>
    <lineage>
        <taxon>Bacteria</taxon>
        <taxon>Bacillati</taxon>
        <taxon>Bacillota</taxon>
        <taxon>Clostridia</taxon>
        <taxon>Eubacteriales</taxon>
        <taxon>Eubacteriaceae</taxon>
        <taxon>Acetobacterium</taxon>
    </lineage>
</organism>